<protein>
    <recommendedName>
        <fullName evidence="5">Non-hemolytic enterotoxin B/C</fullName>
    </recommendedName>
</protein>
<feature type="transmembrane region" description="Helical" evidence="2">
    <location>
        <begin position="224"/>
        <end position="245"/>
    </location>
</feature>
<evidence type="ECO:0008006" key="5">
    <source>
        <dbReference type="Google" id="ProtNLM"/>
    </source>
</evidence>
<keyword evidence="2" id="KW-0812">Transmembrane</keyword>
<dbReference type="SUPFAM" id="SSF58100">
    <property type="entry name" value="Bacterial hemolysins"/>
    <property type="match status" value="1"/>
</dbReference>
<reference evidence="3 4" key="2">
    <citation type="submission" date="2019-09" db="EMBL/GenBank/DDBJ databases">
        <authorList>
            <person name="Jin C."/>
        </authorList>
    </citation>
    <scope>NUCLEOTIDE SEQUENCE [LARGE SCALE GENOMIC DNA]</scope>
    <source>
        <strain evidence="3 4">BN140078</strain>
    </source>
</reference>
<dbReference type="Gene3D" id="1.20.1170.10">
    <property type="match status" value="1"/>
</dbReference>
<accession>A0A5B2VJA1</accession>
<gene>
    <name evidence="3" type="ORF">F0L74_22535</name>
</gene>
<proteinExistence type="predicted"/>
<keyword evidence="4" id="KW-1185">Reference proteome</keyword>
<feature type="transmembrane region" description="Helical" evidence="2">
    <location>
        <begin position="199"/>
        <end position="217"/>
    </location>
</feature>
<evidence type="ECO:0000256" key="1">
    <source>
        <dbReference type="SAM" id="MobiDB-lite"/>
    </source>
</evidence>
<evidence type="ECO:0000256" key="2">
    <source>
        <dbReference type="SAM" id="Phobius"/>
    </source>
</evidence>
<keyword evidence="2" id="KW-0472">Membrane</keyword>
<dbReference type="RefSeq" id="WP_149840173.1">
    <property type="nucleotide sequence ID" value="NZ_VUOC01000004.1"/>
</dbReference>
<dbReference type="EMBL" id="VUOC01000004">
    <property type="protein sequence ID" value="KAA2238994.1"/>
    <property type="molecule type" value="Genomic_DNA"/>
</dbReference>
<organism evidence="3 4">
    <name type="scientific">Chitinophaga agrisoli</name>
    <dbReference type="NCBI Taxonomy" id="2607653"/>
    <lineage>
        <taxon>Bacteria</taxon>
        <taxon>Pseudomonadati</taxon>
        <taxon>Bacteroidota</taxon>
        <taxon>Chitinophagia</taxon>
        <taxon>Chitinophagales</taxon>
        <taxon>Chitinophagaceae</taxon>
        <taxon>Chitinophaga</taxon>
    </lineage>
</organism>
<dbReference type="InterPro" id="IPR052785">
    <property type="entry name" value="Enterotoxin_cmpnt"/>
</dbReference>
<evidence type="ECO:0000313" key="3">
    <source>
        <dbReference type="EMBL" id="KAA2238994.1"/>
    </source>
</evidence>
<dbReference type="AlphaFoldDB" id="A0A5B2VJA1"/>
<dbReference type="PANTHER" id="PTHR38443">
    <property type="match status" value="1"/>
</dbReference>
<sequence>MKSTAKLVASSPTSQQLADYANAMIAINSYAYAVTNQQLPVLNQPPEDYGAFVTAFQPAKQLALDWSTDIFVTMIQFPDIIANQASSLFNLESSYIGTYLNELIANPNNQPAKSGLQTALTTMQSMIQVQMTTISDIQQQLDTFTSNIQADAQTLAQIAQAALADAGTDQQAIEQLVQDIKNLNTQVKTYQTLITVSEIGIPLSIFVGLIGGVLCAIPGAQGAGLGLIALGVAGTGVSIAGTVLASQQVKALQNAITAEKDQISGLNQDVIQLQGVSTQFTALYDANVQAQDALNTIAGMWRLLDTVIDEVNVDLGDVNTEITAAEYQQALTDFQLAENNWKEVVSFATGLASINYSWQDTSGNWHQYGTQNPASNNGNINQLPTSSTVAA</sequence>
<keyword evidence="2" id="KW-1133">Transmembrane helix</keyword>
<name>A0A5B2VJA1_9BACT</name>
<evidence type="ECO:0000313" key="4">
    <source>
        <dbReference type="Proteomes" id="UP000324611"/>
    </source>
</evidence>
<dbReference type="PANTHER" id="PTHR38443:SF2">
    <property type="entry name" value="NON-HEMOLYTIC ENTEROTOXIN LYTIC COMPONENT L1"/>
    <property type="match status" value="1"/>
</dbReference>
<dbReference type="Proteomes" id="UP000324611">
    <property type="component" value="Unassembled WGS sequence"/>
</dbReference>
<reference evidence="3 4" key="1">
    <citation type="submission" date="2019-09" db="EMBL/GenBank/DDBJ databases">
        <title>Chitinophaga ginsengihumi sp. nov., isolated from soil of ginseng rhizosphere.</title>
        <authorList>
            <person name="Lee J."/>
        </authorList>
    </citation>
    <scope>NUCLEOTIDE SEQUENCE [LARGE SCALE GENOMIC DNA]</scope>
    <source>
        <strain evidence="3 4">BN140078</strain>
    </source>
</reference>
<feature type="region of interest" description="Disordered" evidence="1">
    <location>
        <begin position="367"/>
        <end position="391"/>
    </location>
</feature>
<comment type="caution">
    <text evidence="3">The sequence shown here is derived from an EMBL/GenBank/DDBJ whole genome shotgun (WGS) entry which is preliminary data.</text>
</comment>